<dbReference type="RefSeq" id="XP_031374375.1">
    <property type="nucleotide sequence ID" value="XM_031518515.1"/>
</dbReference>
<feature type="chain" id="PRO_5044652653" description="Small ribosomal subunit protein bS18c" evidence="8">
    <location>
        <begin position="19"/>
        <end position="286"/>
    </location>
</feature>
<keyword evidence="2" id="KW-0694">RNA-binding</keyword>
<evidence type="ECO:0000256" key="4">
    <source>
        <dbReference type="ARBA" id="ARBA00023274"/>
    </source>
</evidence>
<dbReference type="Proteomes" id="UP000515151">
    <property type="component" value="Chromosome 8"/>
</dbReference>
<dbReference type="PANTHER" id="PTHR13479:SF65">
    <property type="entry name" value="F10K1.8 PROTEIN"/>
    <property type="match status" value="1"/>
</dbReference>
<proteinExistence type="inferred from homology"/>
<gene>
    <name evidence="10 11 12" type="primary">LOC116189030</name>
</gene>
<dbReference type="SUPFAM" id="SSF46911">
    <property type="entry name" value="Ribosomal protein S18"/>
    <property type="match status" value="1"/>
</dbReference>
<dbReference type="Pfam" id="PF01084">
    <property type="entry name" value="Ribosomal_S18"/>
    <property type="match status" value="1"/>
</dbReference>
<dbReference type="FunFam" id="4.10.640.10:FF:000009">
    <property type="entry name" value="Ribosomal protein S18"/>
    <property type="match status" value="1"/>
</dbReference>
<evidence type="ECO:0000256" key="2">
    <source>
        <dbReference type="ARBA" id="ARBA00022884"/>
    </source>
</evidence>
<dbReference type="GO" id="GO:0006412">
    <property type="term" value="P:translation"/>
    <property type="evidence" value="ECO:0007669"/>
    <property type="project" value="InterPro"/>
</dbReference>
<comment type="similarity">
    <text evidence="7">Belongs to the bacterial ribosomal protein bS18 family.</text>
</comment>
<reference evidence="9" key="1">
    <citation type="journal article" date="2020" name="Plant Biotechnol. J.">
        <title>The pomegranate (Punica granatum L.) draft genome dissects genetic divergence between soft- and hard-seeded cultivars.</title>
        <authorList>
            <person name="Luo X."/>
            <person name="Li H."/>
            <person name="Wu Z."/>
            <person name="Yao W."/>
            <person name="Zhao P."/>
            <person name="Cao D."/>
            <person name="Yu H."/>
            <person name="Li K."/>
            <person name="Poudel K."/>
            <person name="Zhao D."/>
            <person name="Zhang F."/>
            <person name="Xia X."/>
            <person name="Chen L."/>
            <person name="Wang Q."/>
            <person name="Jing D."/>
            <person name="Cao S."/>
        </authorList>
    </citation>
    <scope>NUCLEOTIDE SEQUENCE [LARGE SCALE GENOMIC DNA]</scope>
</reference>
<dbReference type="GO" id="GO:0070181">
    <property type="term" value="F:small ribosomal subunit rRNA binding"/>
    <property type="evidence" value="ECO:0007669"/>
    <property type="project" value="TreeGrafter"/>
</dbReference>
<evidence type="ECO:0000313" key="9">
    <source>
        <dbReference type="Proteomes" id="UP000515151"/>
    </source>
</evidence>
<dbReference type="InterPro" id="IPR036870">
    <property type="entry name" value="Ribosomal_bS18_sf"/>
</dbReference>
<dbReference type="GO" id="GO:0003735">
    <property type="term" value="F:structural constituent of ribosome"/>
    <property type="evidence" value="ECO:0007669"/>
    <property type="project" value="InterPro"/>
</dbReference>
<evidence type="ECO:0000256" key="8">
    <source>
        <dbReference type="SAM" id="SignalP"/>
    </source>
</evidence>
<protein>
    <recommendedName>
        <fullName evidence="5">Small ribosomal subunit protein bS18c</fullName>
    </recommendedName>
    <alternativeName>
        <fullName evidence="6">30S ribosomal protein S18, chloroplastic</fullName>
    </alternativeName>
</protein>
<dbReference type="GeneID" id="116189030"/>
<evidence type="ECO:0000313" key="11">
    <source>
        <dbReference type="RefSeq" id="XP_031374376.1"/>
    </source>
</evidence>
<evidence type="ECO:0000313" key="10">
    <source>
        <dbReference type="RefSeq" id="XP_031374375.1"/>
    </source>
</evidence>
<keyword evidence="4 7" id="KW-0687">Ribonucleoprotein</keyword>
<evidence type="ECO:0000256" key="5">
    <source>
        <dbReference type="ARBA" id="ARBA00035266"/>
    </source>
</evidence>
<dbReference type="InterPro" id="IPR001648">
    <property type="entry name" value="Ribosomal_bS18"/>
</dbReference>
<keyword evidence="1" id="KW-0699">rRNA-binding</keyword>
<keyword evidence="9" id="KW-1185">Reference proteome</keyword>
<dbReference type="PRINTS" id="PR00974">
    <property type="entry name" value="RIBOSOMALS18"/>
</dbReference>
<dbReference type="RefSeq" id="XP_031374377.1">
    <property type="nucleotide sequence ID" value="XM_031518517.1"/>
</dbReference>
<reference evidence="10 11" key="2">
    <citation type="submission" date="2025-04" db="UniProtKB">
        <authorList>
            <consortium name="RefSeq"/>
        </authorList>
    </citation>
    <scope>IDENTIFICATION</scope>
    <source>
        <tissue evidence="10 11">Leaf</tissue>
    </source>
</reference>
<dbReference type="GO" id="GO:0005763">
    <property type="term" value="C:mitochondrial small ribosomal subunit"/>
    <property type="evidence" value="ECO:0007669"/>
    <property type="project" value="TreeGrafter"/>
</dbReference>
<evidence type="ECO:0000256" key="3">
    <source>
        <dbReference type="ARBA" id="ARBA00022980"/>
    </source>
</evidence>
<dbReference type="PANTHER" id="PTHR13479">
    <property type="entry name" value="30S RIBOSOMAL PROTEIN S18"/>
    <property type="match status" value="1"/>
</dbReference>
<dbReference type="AlphaFoldDB" id="A0A6P8BU19"/>
<sequence>MAFLANYTVPLLLDISLSLPIQVSLYNLMSCTDVCECLAILCCLAGDRDGDKPNSDSSESINDFTRRMFGDVTESGSKNDAFFRKFDQLHQGRSDSRVDSEGDSGTWDWGDSYDSLDDGMDDKLKREATYFEYNSDECDEEDYSFRPDMNFQPGMTYDVQDLDLRRPGVFKPTERPEFEVTTREVLRKADFRNVRFLANFITEAGIIIKRSKTGISAKAQRKIAREIKTARAFGLMPFTTMGTKSFAFGKSMENVDADYEYETYGSRDDAEVDGVFEAPNRRQGVL</sequence>
<dbReference type="RefSeq" id="XP_031374376.1">
    <property type="nucleotide sequence ID" value="XM_031518516.1"/>
</dbReference>
<evidence type="ECO:0000313" key="12">
    <source>
        <dbReference type="RefSeq" id="XP_031374377.1"/>
    </source>
</evidence>
<keyword evidence="8" id="KW-0732">Signal</keyword>
<organism evidence="9 12">
    <name type="scientific">Punica granatum</name>
    <name type="common">Pomegranate</name>
    <dbReference type="NCBI Taxonomy" id="22663"/>
    <lineage>
        <taxon>Eukaryota</taxon>
        <taxon>Viridiplantae</taxon>
        <taxon>Streptophyta</taxon>
        <taxon>Embryophyta</taxon>
        <taxon>Tracheophyta</taxon>
        <taxon>Spermatophyta</taxon>
        <taxon>Magnoliopsida</taxon>
        <taxon>eudicotyledons</taxon>
        <taxon>Gunneridae</taxon>
        <taxon>Pentapetalae</taxon>
        <taxon>rosids</taxon>
        <taxon>malvids</taxon>
        <taxon>Myrtales</taxon>
        <taxon>Lythraceae</taxon>
        <taxon>Punica</taxon>
    </lineage>
</organism>
<dbReference type="Gene3D" id="4.10.640.10">
    <property type="entry name" value="Ribosomal protein S18"/>
    <property type="match status" value="1"/>
</dbReference>
<name>A0A6P8BU19_PUNGR</name>
<dbReference type="NCBIfam" id="TIGR00165">
    <property type="entry name" value="S18"/>
    <property type="match status" value="1"/>
</dbReference>
<feature type="signal peptide" evidence="8">
    <location>
        <begin position="1"/>
        <end position="18"/>
    </location>
</feature>
<keyword evidence="3 7" id="KW-0689">Ribosomal protein</keyword>
<dbReference type="OrthoDB" id="21463at2759"/>
<accession>A0A6P8BU19</accession>
<evidence type="ECO:0000256" key="6">
    <source>
        <dbReference type="ARBA" id="ARBA00035368"/>
    </source>
</evidence>
<evidence type="ECO:0000256" key="7">
    <source>
        <dbReference type="RuleBase" id="RU003910"/>
    </source>
</evidence>
<evidence type="ECO:0000256" key="1">
    <source>
        <dbReference type="ARBA" id="ARBA00022730"/>
    </source>
</evidence>